<sequence length="89" mass="10207">MNFSLQGFQFHLLPPQSEFLIEFFYPFLLFSLPLVAYLCFSLSFFTVLASPTPDSTIFFFSISLGCHQRFLAPVSHIIPLLIVDLSARR</sequence>
<dbReference type="GeneID" id="37121213"/>
<proteinExistence type="predicted"/>
<gene>
    <name evidence="2" type="ORF">BO87DRAFT_229925</name>
</gene>
<dbReference type="RefSeq" id="XP_025482214.1">
    <property type="nucleotide sequence ID" value="XM_025618757.1"/>
</dbReference>
<name>A0A318YQY5_ASPNB</name>
<dbReference type="Proteomes" id="UP000247647">
    <property type="component" value="Unassembled WGS sequence"/>
</dbReference>
<organism evidence="2 3">
    <name type="scientific">Aspergillus neoniger (strain CBS 115656)</name>
    <dbReference type="NCBI Taxonomy" id="1448310"/>
    <lineage>
        <taxon>Eukaryota</taxon>
        <taxon>Fungi</taxon>
        <taxon>Dikarya</taxon>
        <taxon>Ascomycota</taxon>
        <taxon>Pezizomycotina</taxon>
        <taxon>Eurotiomycetes</taxon>
        <taxon>Eurotiomycetidae</taxon>
        <taxon>Eurotiales</taxon>
        <taxon>Aspergillaceae</taxon>
        <taxon>Aspergillus</taxon>
        <taxon>Aspergillus subgen. Circumdati</taxon>
    </lineage>
</organism>
<dbReference type="AlphaFoldDB" id="A0A318YQY5"/>
<keyword evidence="1" id="KW-0812">Transmembrane</keyword>
<reference evidence="2" key="1">
    <citation type="submission" date="2016-12" db="EMBL/GenBank/DDBJ databases">
        <title>The genomes of Aspergillus section Nigri reveals drivers in fungal speciation.</title>
        <authorList>
            <consortium name="DOE Joint Genome Institute"/>
            <person name="Vesth T.C."/>
            <person name="Nybo J."/>
            <person name="Theobald S."/>
            <person name="Brandl J."/>
            <person name="Frisvad J.C."/>
            <person name="Nielsen K.F."/>
            <person name="Lyhne E.K."/>
            <person name="Kogle M.E."/>
            <person name="Kuo A."/>
            <person name="Riley R."/>
            <person name="Clum A."/>
            <person name="Nolan M."/>
            <person name="Lipzen A."/>
            <person name="Salamov A."/>
            <person name="Henrissat B."/>
            <person name="Wiebenga A."/>
            <person name="De Vries R.P."/>
            <person name="Grigoriev I.V."/>
            <person name="Mortensen U.H."/>
            <person name="Andersen M.R."/>
            <person name="Baker S.E."/>
        </authorList>
    </citation>
    <scope>NUCLEOTIDE SEQUENCE [LARGE SCALE GENOMIC DNA]</scope>
    <source>
        <strain evidence="2">CBS 115656</strain>
    </source>
</reference>
<keyword evidence="1" id="KW-0472">Membrane</keyword>
<dbReference type="EMBL" id="KZ821452">
    <property type="protein sequence ID" value="PYH36736.1"/>
    <property type="molecule type" value="Genomic_DNA"/>
</dbReference>
<evidence type="ECO:0000256" key="1">
    <source>
        <dbReference type="SAM" id="Phobius"/>
    </source>
</evidence>
<feature type="transmembrane region" description="Helical" evidence="1">
    <location>
        <begin position="23"/>
        <end position="49"/>
    </location>
</feature>
<keyword evidence="1" id="KW-1133">Transmembrane helix</keyword>
<accession>A0A318YQY5</accession>
<evidence type="ECO:0000313" key="2">
    <source>
        <dbReference type="EMBL" id="PYH36736.1"/>
    </source>
</evidence>
<evidence type="ECO:0000313" key="3">
    <source>
        <dbReference type="Proteomes" id="UP000247647"/>
    </source>
</evidence>
<protein>
    <submittedName>
        <fullName evidence="2">Uncharacterized protein</fullName>
    </submittedName>
</protein>
<keyword evidence="3" id="KW-1185">Reference proteome</keyword>